<reference evidence="1" key="1">
    <citation type="submission" date="2020-05" db="EMBL/GenBank/DDBJ databases">
        <title>Mycena genomes resolve the evolution of fungal bioluminescence.</title>
        <authorList>
            <person name="Tsai I.J."/>
        </authorList>
    </citation>
    <scope>NUCLEOTIDE SEQUENCE</scope>
    <source>
        <strain evidence="1">160909Yilan</strain>
    </source>
</reference>
<evidence type="ECO:0000313" key="1">
    <source>
        <dbReference type="EMBL" id="KAF7376344.1"/>
    </source>
</evidence>
<accession>A0A8H7DI70</accession>
<dbReference type="AlphaFoldDB" id="A0A8H7DI70"/>
<sequence length="182" mass="20154">MFSSPVASSAQSLACVCVTGTNMGDFQEASNLIQSHIGQLIETNTSKVPKDLVARILGPAQDVIKILDSIKHIHPVLATVTGVFTTLIQLEIERRENDKRIVMLQLRMTDLLLVLSSLKDTFTAAGELKMMLDRFLQAVHRTLADVHKSCDTYYERGDHLPHVPLEELQEAVRGVHGLVRTA</sequence>
<name>A0A8H7DI70_9AGAR</name>
<protein>
    <submittedName>
        <fullName evidence="1">Uncharacterized protein</fullName>
    </submittedName>
</protein>
<comment type="caution">
    <text evidence="1">The sequence shown here is derived from an EMBL/GenBank/DDBJ whole genome shotgun (WGS) entry which is preliminary data.</text>
</comment>
<dbReference type="OrthoDB" id="3056649at2759"/>
<evidence type="ECO:0000313" key="2">
    <source>
        <dbReference type="Proteomes" id="UP000623467"/>
    </source>
</evidence>
<keyword evidence="2" id="KW-1185">Reference proteome</keyword>
<dbReference type="Proteomes" id="UP000623467">
    <property type="component" value="Unassembled WGS sequence"/>
</dbReference>
<gene>
    <name evidence="1" type="ORF">MSAN_00049900</name>
</gene>
<organism evidence="1 2">
    <name type="scientific">Mycena sanguinolenta</name>
    <dbReference type="NCBI Taxonomy" id="230812"/>
    <lineage>
        <taxon>Eukaryota</taxon>
        <taxon>Fungi</taxon>
        <taxon>Dikarya</taxon>
        <taxon>Basidiomycota</taxon>
        <taxon>Agaricomycotina</taxon>
        <taxon>Agaricomycetes</taxon>
        <taxon>Agaricomycetidae</taxon>
        <taxon>Agaricales</taxon>
        <taxon>Marasmiineae</taxon>
        <taxon>Mycenaceae</taxon>
        <taxon>Mycena</taxon>
    </lineage>
</organism>
<proteinExistence type="predicted"/>
<dbReference type="EMBL" id="JACAZH010000001">
    <property type="protein sequence ID" value="KAF7376344.1"/>
    <property type="molecule type" value="Genomic_DNA"/>
</dbReference>